<sequence length="119" mass="12701">MATPAAAAAAKEVDKKVQLMKEIRAHEVAIGELNNLPPSRLMFAVRRPIRRDRRGGSGGVGALGAEGGGPRLGGREAAAAAVYQKTCNLFFRKSVKSAVTSEQKQLDMAKSRLQKLDQA</sequence>
<accession>A0A0E0HZZ4</accession>
<dbReference type="STRING" id="4536.A0A0E0HZZ4"/>
<proteinExistence type="predicted"/>
<evidence type="ECO:0000313" key="2">
    <source>
        <dbReference type="Proteomes" id="UP000006591"/>
    </source>
</evidence>
<dbReference type="Proteomes" id="UP000006591">
    <property type="component" value="Chromosome 7"/>
</dbReference>
<dbReference type="HOGENOM" id="CLU_167156_0_0_1"/>
<name>A0A0E0HZZ4_ORYNI</name>
<dbReference type="eggNOG" id="ENOG502S8EV">
    <property type="taxonomic scope" value="Eukaryota"/>
</dbReference>
<keyword evidence="2" id="KW-1185">Reference proteome</keyword>
<reference evidence="1" key="1">
    <citation type="submission" date="2015-04" db="UniProtKB">
        <authorList>
            <consortium name="EnsemblPlants"/>
        </authorList>
    </citation>
    <scope>IDENTIFICATION</scope>
    <source>
        <strain evidence="1">SL10</strain>
    </source>
</reference>
<organism evidence="1">
    <name type="scientific">Oryza nivara</name>
    <name type="common">Indian wild rice</name>
    <name type="synonym">Oryza sativa f. spontanea</name>
    <dbReference type="NCBI Taxonomy" id="4536"/>
    <lineage>
        <taxon>Eukaryota</taxon>
        <taxon>Viridiplantae</taxon>
        <taxon>Streptophyta</taxon>
        <taxon>Embryophyta</taxon>
        <taxon>Tracheophyta</taxon>
        <taxon>Spermatophyta</taxon>
        <taxon>Magnoliopsida</taxon>
        <taxon>Liliopsida</taxon>
        <taxon>Poales</taxon>
        <taxon>Poaceae</taxon>
        <taxon>BOP clade</taxon>
        <taxon>Oryzoideae</taxon>
        <taxon>Oryzeae</taxon>
        <taxon>Oryzinae</taxon>
        <taxon>Oryza</taxon>
    </lineage>
</organism>
<dbReference type="EnsemblPlants" id="ONIVA07G10770.1">
    <property type="protein sequence ID" value="ONIVA07G10770.1"/>
    <property type="gene ID" value="ONIVA07G10770"/>
</dbReference>
<reference evidence="1" key="2">
    <citation type="submission" date="2018-04" db="EMBL/GenBank/DDBJ databases">
        <title>OnivRS2 (Oryza nivara Reference Sequence Version 2).</title>
        <authorList>
            <person name="Zhang J."/>
            <person name="Kudrna D."/>
            <person name="Lee S."/>
            <person name="Talag J."/>
            <person name="Rajasekar S."/>
            <person name="Welchert J."/>
            <person name="Hsing Y.-I."/>
            <person name="Wing R.A."/>
        </authorList>
    </citation>
    <scope>NUCLEOTIDE SEQUENCE [LARGE SCALE GENOMIC DNA]</scope>
    <source>
        <strain evidence="1">SL10</strain>
    </source>
</reference>
<dbReference type="Gramene" id="ONIVA07G10770.1">
    <property type="protein sequence ID" value="ONIVA07G10770.1"/>
    <property type="gene ID" value="ONIVA07G10770"/>
</dbReference>
<dbReference type="AlphaFoldDB" id="A0A0E0HZZ4"/>
<protein>
    <submittedName>
        <fullName evidence="1">Uncharacterized protein</fullName>
    </submittedName>
</protein>
<evidence type="ECO:0000313" key="1">
    <source>
        <dbReference type="EnsemblPlants" id="ONIVA07G10770.1"/>
    </source>
</evidence>